<sequence length="292" mass="32105">MSTTQATTEPDKDGQTAHHEDTVDDEKSQPASESNLVYSNAEEEPEIHLRTYIALAAMLMLNYVQIIALQGPPSSKLIMVVCCVISFIGSAIAPGSQSIYRLIVAQILIGFGFSSTALAYCVPSEILPKKWRPSPLIIGALSRYDPENGWRKYFWIQMALWGATAICIFVGYRPLKRHTVYDNFTLSQKLMALDIIGVGLFTAGLTLFLVGLNLGGGLYLWTNAKVLVTLVVGLVTLLAFIGYEWKGTKTGMAHHDLFRAGPNAGRVFGIFLGLIFVEGIMLFAFVIFYPVL</sequence>
<protein>
    <submittedName>
        <fullName evidence="1">Uncharacterized protein</fullName>
    </submittedName>
</protein>
<organism evidence="1 2">
    <name type="scientific">Purpureocillium lilacinum</name>
    <name type="common">Paecilomyces lilacinus</name>
    <dbReference type="NCBI Taxonomy" id="33203"/>
    <lineage>
        <taxon>Eukaryota</taxon>
        <taxon>Fungi</taxon>
        <taxon>Dikarya</taxon>
        <taxon>Ascomycota</taxon>
        <taxon>Pezizomycotina</taxon>
        <taxon>Sordariomycetes</taxon>
        <taxon>Hypocreomycetidae</taxon>
        <taxon>Hypocreales</taxon>
        <taxon>Ophiocordycipitaceae</taxon>
        <taxon>Purpureocillium</taxon>
    </lineage>
</organism>
<keyword evidence="2" id="KW-1185">Reference proteome</keyword>
<proteinExistence type="predicted"/>
<evidence type="ECO:0000313" key="2">
    <source>
        <dbReference type="Proteomes" id="UP001638806"/>
    </source>
</evidence>
<dbReference type="Proteomes" id="UP001638806">
    <property type="component" value="Unassembled WGS sequence"/>
</dbReference>
<gene>
    <name evidence="1" type="ORF">ACCO45_006414</name>
</gene>
<name>A0ACC4DPE1_PURLI</name>
<evidence type="ECO:0000313" key="1">
    <source>
        <dbReference type="EMBL" id="KAL3958252.1"/>
    </source>
</evidence>
<reference evidence="1" key="1">
    <citation type="submission" date="2024-12" db="EMBL/GenBank/DDBJ databases">
        <title>Comparative genomics and development of molecular markers within Purpureocillium lilacinum and among Purpureocillium species.</title>
        <authorList>
            <person name="Yeh Z.-Y."/>
            <person name="Ni N.-T."/>
            <person name="Lo P.-H."/>
            <person name="Mushyakhwo K."/>
            <person name="Lin C.-F."/>
            <person name="Nai Y.-S."/>
        </authorList>
    </citation>
    <scope>NUCLEOTIDE SEQUENCE</scope>
    <source>
        <strain evidence="1">NCHU-NPUST-175</strain>
    </source>
</reference>
<accession>A0ACC4DPE1</accession>
<dbReference type="EMBL" id="JBGNUJ010000006">
    <property type="protein sequence ID" value="KAL3958252.1"/>
    <property type="molecule type" value="Genomic_DNA"/>
</dbReference>
<comment type="caution">
    <text evidence="1">The sequence shown here is derived from an EMBL/GenBank/DDBJ whole genome shotgun (WGS) entry which is preliminary data.</text>
</comment>